<dbReference type="Pfam" id="PF07883">
    <property type="entry name" value="Cupin_2"/>
    <property type="match status" value="1"/>
</dbReference>
<keyword evidence="3" id="KW-1185">Reference proteome</keyword>
<name>A0A6N6VH32_9HYPH</name>
<evidence type="ECO:0000313" key="3">
    <source>
        <dbReference type="Proteomes" id="UP000468901"/>
    </source>
</evidence>
<dbReference type="InterPro" id="IPR014710">
    <property type="entry name" value="RmlC-like_jellyroll"/>
</dbReference>
<organism evidence="2 3">
    <name type="scientific">Parvibaculum sedimenti</name>
    <dbReference type="NCBI Taxonomy" id="2608632"/>
    <lineage>
        <taxon>Bacteria</taxon>
        <taxon>Pseudomonadati</taxon>
        <taxon>Pseudomonadota</taxon>
        <taxon>Alphaproteobacteria</taxon>
        <taxon>Hyphomicrobiales</taxon>
        <taxon>Parvibaculaceae</taxon>
        <taxon>Parvibaculum</taxon>
    </lineage>
</organism>
<accession>A0A6N6VH32</accession>
<comment type="caution">
    <text evidence="2">The sequence shown here is derived from an EMBL/GenBank/DDBJ whole genome shotgun (WGS) entry which is preliminary data.</text>
</comment>
<feature type="domain" description="Cupin type-2" evidence="1">
    <location>
        <begin position="56"/>
        <end position="113"/>
    </location>
</feature>
<dbReference type="SUPFAM" id="SSF51182">
    <property type="entry name" value="RmlC-like cupins"/>
    <property type="match status" value="1"/>
</dbReference>
<dbReference type="EMBL" id="WESC01000018">
    <property type="protein sequence ID" value="KAB7738627.1"/>
    <property type="molecule type" value="Genomic_DNA"/>
</dbReference>
<dbReference type="InterPro" id="IPR013096">
    <property type="entry name" value="Cupin_2"/>
</dbReference>
<dbReference type="RefSeq" id="WP_152217393.1">
    <property type="nucleotide sequence ID" value="NZ_JBAQYD010000222.1"/>
</dbReference>
<evidence type="ECO:0000259" key="1">
    <source>
        <dbReference type="Pfam" id="PF07883"/>
    </source>
</evidence>
<dbReference type="Gene3D" id="2.60.120.10">
    <property type="entry name" value="Jelly Rolls"/>
    <property type="match status" value="1"/>
</dbReference>
<evidence type="ECO:0000313" key="2">
    <source>
        <dbReference type="EMBL" id="KAB7738627.1"/>
    </source>
</evidence>
<dbReference type="InterPro" id="IPR011051">
    <property type="entry name" value="RmlC_Cupin_sf"/>
</dbReference>
<sequence>MPGNGDEKALKACFWSAERIAGLTERAHVHQFNSNAIRHTRSLGDLAGFSDMGIHLVRVEPGRDSTEHHFHGQDEEFLFVLSGRGEASIGETTIMVGPGDFLGFTKGSPAHSMHVPAEAGEDLVYLMGGTRSPIDVCTYPRAGLRMYRIDGEKEYAALSDVKKV</sequence>
<reference evidence="2 3" key="1">
    <citation type="submission" date="2019-09" db="EMBL/GenBank/DDBJ databases">
        <title>Parvibaculum sedimenti sp. nov., isolated from sediment.</title>
        <authorList>
            <person name="Wang Y."/>
        </authorList>
    </citation>
    <scope>NUCLEOTIDE SEQUENCE [LARGE SCALE GENOMIC DNA]</scope>
    <source>
        <strain evidence="2 3">HXT-9</strain>
    </source>
</reference>
<protein>
    <submittedName>
        <fullName evidence="2">Cupin domain-containing protein</fullName>
    </submittedName>
</protein>
<dbReference type="CDD" id="cd02224">
    <property type="entry name" value="cupin_SPO2919-like"/>
    <property type="match status" value="1"/>
</dbReference>
<dbReference type="Proteomes" id="UP000468901">
    <property type="component" value="Unassembled WGS sequence"/>
</dbReference>
<gene>
    <name evidence="2" type="ORF">F2P47_16015</name>
</gene>
<dbReference type="AlphaFoldDB" id="A0A6N6VH32"/>
<proteinExistence type="predicted"/>